<dbReference type="InterPro" id="IPR036291">
    <property type="entry name" value="NAD(P)-bd_dom_sf"/>
</dbReference>
<dbReference type="PANTHER" id="PTHR14097">
    <property type="entry name" value="OXIDOREDUCTASE HTATIP2"/>
    <property type="match status" value="1"/>
</dbReference>
<dbReference type="EMBL" id="LN483249">
    <property type="protein sequence ID" value="CDZ97868.1"/>
    <property type="molecule type" value="Genomic_DNA"/>
</dbReference>
<dbReference type="GO" id="GO:0016301">
    <property type="term" value="F:kinase activity"/>
    <property type="evidence" value="ECO:0007669"/>
    <property type="project" value="UniProtKB-KW"/>
</dbReference>
<organism evidence="3">
    <name type="scientific">Phaffia rhodozyma</name>
    <name type="common">Yeast</name>
    <name type="synonym">Xanthophyllomyces dendrorhous</name>
    <dbReference type="NCBI Taxonomy" id="264483"/>
    <lineage>
        <taxon>Eukaryota</taxon>
        <taxon>Fungi</taxon>
        <taxon>Dikarya</taxon>
        <taxon>Basidiomycota</taxon>
        <taxon>Agaricomycotina</taxon>
        <taxon>Tremellomycetes</taxon>
        <taxon>Cystofilobasidiales</taxon>
        <taxon>Mrakiaceae</taxon>
        <taxon>Phaffia</taxon>
    </lineage>
</organism>
<protein>
    <submittedName>
        <fullName evidence="3">Serine/threonine kinase TIP30/CC3</fullName>
    </submittedName>
</protein>
<evidence type="ECO:0000256" key="1">
    <source>
        <dbReference type="ARBA" id="ARBA00004450"/>
    </source>
</evidence>
<dbReference type="AlphaFoldDB" id="A0A0F7SJN6"/>
<reference evidence="3" key="1">
    <citation type="submission" date="2014-08" db="EMBL/GenBank/DDBJ databases">
        <authorList>
            <person name="Sharma Rahul"/>
            <person name="Thines Marco"/>
        </authorList>
    </citation>
    <scope>NUCLEOTIDE SEQUENCE</scope>
</reference>
<dbReference type="Pfam" id="PF08732">
    <property type="entry name" value="HIM1"/>
    <property type="match status" value="1"/>
</dbReference>
<proteinExistence type="inferred from homology"/>
<sequence>MTGTSLYLAGATGLTGSHTLRAGLASHLATITTFSRRPINTPTTTPSTVAHRSIVLDFDHPETWPDIFSEPSGQPTGEQKGKVFASCLGTTREAAGTLENQRKIDYDLNLSLAKKAKEAGVDTYILVSTGMASSKTRFAYLRMKGELEDAVRDLNFKSTYILQPGLLYGQREEKRMAEGWSQFLFNGLKSVGLPMGRYSIDAEVIGECITKLALAPKDGVHVLSNMEILAFVKK</sequence>
<dbReference type="GO" id="GO:0051170">
    <property type="term" value="P:import into nucleus"/>
    <property type="evidence" value="ECO:0007669"/>
    <property type="project" value="TreeGrafter"/>
</dbReference>
<dbReference type="InterPro" id="IPR014843">
    <property type="entry name" value="Him1/Fmp52"/>
</dbReference>
<keyword evidence="3" id="KW-0808">Transferase</keyword>
<dbReference type="SUPFAM" id="SSF51735">
    <property type="entry name" value="NAD(P)-binding Rossmann-fold domains"/>
    <property type="match status" value="1"/>
</dbReference>
<keyword evidence="3" id="KW-0418">Kinase</keyword>
<evidence type="ECO:0000313" key="3">
    <source>
        <dbReference type="EMBL" id="CDZ97868.1"/>
    </source>
</evidence>
<evidence type="ECO:0000256" key="2">
    <source>
        <dbReference type="ARBA" id="ARBA00006617"/>
    </source>
</evidence>
<dbReference type="PANTHER" id="PTHR14097:SF7">
    <property type="entry name" value="OXIDOREDUCTASE HTATIP2"/>
    <property type="match status" value="1"/>
</dbReference>
<name>A0A0F7SJN6_PHARH</name>
<comment type="subcellular location">
    <subcellularLocation>
        <location evidence="1">Mitochondrion outer membrane</location>
        <topology evidence="1">Peripheral membrane protein</topology>
    </subcellularLocation>
</comment>
<dbReference type="Gene3D" id="3.40.50.720">
    <property type="entry name" value="NAD(P)-binding Rossmann-like Domain"/>
    <property type="match status" value="1"/>
</dbReference>
<comment type="similarity">
    <text evidence="2">Belongs to the FMP52 family.</text>
</comment>
<dbReference type="GO" id="GO:0005741">
    <property type="term" value="C:mitochondrial outer membrane"/>
    <property type="evidence" value="ECO:0007669"/>
    <property type="project" value="UniProtKB-SubCell"/>
</dbReference>
<accession>A0A0F7SJN6</accession>